<feature type="transmembrane region" description="Helical" evidence="7">
    <location>
        <begin position="420"/>
        <end position="438"/>
    </location>
</feature>
<keyword evidence="3 7" id="KW-1133">Transmembrane helix</keyword>
<feature type="transmembrane region" description="Helical" evidence="7">
    <location>
        <begin position="391"/>
        <end position="413"/>
    </location>
</feature>
<gene>
    <name evidence="9" type="ORF">FTOL_07898</name>
</gene>
<feature type="transmembrane region" description="Helical" evidence="7">
    <location>
        <begin position="284"/>
        <end position="303"/>
    </location>
</feature>
<evidence type="ECO:0000256" key="6">
    <source>
        <dbReference type="SAM" id="MobiDB-lite"/>
    </source>
</evidence>
<dbReference type="SUPFAM" id="SSF103473">
    <property type="entry name" value="MFS general substrate transporter"/>
    <property type="match status" value="1"/>
</dbReference>
<reference evidence="9" key="1">
    <citation type="submission" date="2018-03" db="EMBL/GenBank/DDBJ databases">
        <authorList>
            <person name="Guldener U."/>
        </authorList>
    </citation>
    <scope>NUCLEOTIDE SEQUENCE</scope>
</reference>
<feature type="transmembrane region" description="Helical" evidence="7">
    <location>
        <begin position="143"/>
        <end position="162"/>
    </location>
</feature>
<keyword evidence="4 7" id="KW-0472">Membrane</keyword>
<dbReference type="GO" id="GO:0000329">
    <property type="term" value="C:fungal-type vacuole membrane"/>
    <property type="evidence" value="ECO:0007669"/>
    <property type="project" value="TreeGrafter"/>
</dbReference>
<dbReference type="PANTHER" id="PTHR23501">
    <property type="entry name" value="MAJOR FACILITATOR SUPERFAMILY"/>
    <property type="match status" value="1"/>
</dbReference>
<dbReference type="GO" id="GO:0015174">
    <property type="term" value="F:basic amino acid transmembrane transporter activity"/>
    <property type="evidence" value="ECO:0007669"/>
    <property type="project" value="TreeGrafter"/>
</dbReference>
<feature type="transmembrane region" description="Helical" evidence="7">
    <location>
        <begin position="450"/>
        <end position="469"/>
    </location>
</feature>
<evidence type="ECO:0000256" key="3">
    <source>
        <dbReference type="ARBA" id="ARBA00022989"/>
    </source>
</evidence>
<evidence type="ECO:0000256" key="5">
    <source>
        <dbReference type="ARBA" id="ARBA00023180"/>
    </source>
</evidence>
<proteinExistence type="predicted"/>
<evidence type="ECO:0000256" key="2">
    <source>
        <dbReference type="ARBA" id="ARBA00022692"/>
    </source>
</evidence>
<dbReference type="PROSITE" id="PS50850">
    <property type="entry name" value="MFS"/>
    <property type="match status" value="1"/>
</dbReference>
<evidence type="ECO:0000313" key="9">
    <source>
        <dbReference type="EMBL" id="SPJ79507.1"/>
    </source>
</evidence>
<dbReference type="Proteomes" id="UP001187734">
    <property type="component" value="Unassembled WGS sequence"/>
</dbReference>
<dbReference type="PANTHER" id="PTHR23501:SF33">
    <property type="entry name" value="MAJOR FACILITATOR SUPERFAMILY (MFS) PROFILE DOMAIN-CONTAINING PROTEIN"/>
    <property type="match status" value="1"/>
</dbReference>
<protein>
    <submittedName>
        <fullName evidence="9">Related to multidrug resistance protein</fullName>
    </submittedName>
</protein>
<sequence>MASTNPPAKGRRASREPSESTALLGDHERGPSPAVSYTSSTGSHASLRNSANEIPASEIPSAAECDGETLDRGAILRIVLILLIAVFVFNADHSLVLATHPSIGSEFDALDWSSWLFTGFSLAGAATQAVFGKLGDIYGRKPVILFSYIGFAIGCLIVSVARSMLTVILGRVLSGSVGAGMTVLVSILISDLVPIRESGTWRSYVNIAATTGRSLGGPLGGWLADAVGWRWSFGCQVPMLIVATFLCWRTLPSDLGKRAGQNSVPDRDSRSEQNPNESGKLSRIDFLGASLLALFILLLLLPMELGGEEVPWSHPLIPGLFVGAVVFLALFVYVEKRIAREPILDLDLFKQRDVVICLLIIAFQSAAQLGMMFSVPLYFQVTQKVSNSEAGAHLFPSVFGNALGGVFCGYFIKRTGKYKWLIYISTISSSICYALLLTRWHGNTNWFESFYLLPGGFGMGMAYSVLFVATQASADPEHVSAAVSTLFLSNAIGVIVGVASTSATVKVVLRKSLDKKLLRLGLDAATRKEIISKAASNVEYTYKAKGEIGKAIVSSYVNGLLYGNGLSLIFVLIGFLLALGLKERRISS</sequence>
<feature type="compositionally biased region" description="Polar residues" evidence="6">
    <location>
        <begin position="35"/>
        <end position="47"/>
    </location>
</feature>
<dbReference type="InterPro" id="IPR020846">
    <property type="entry name" value="MFS_dom"/>
</dbReference>
<dbReference type="AlphaFoldDB" id="A0AAE8SK63"/>
<evidence type="ECO:0000256" key="1">
    <source>
        <dbReference type="ARBA" id="ARBA00004141"/>
    </source>
</evidence>
<keyword evidence="10" id="KW-1185">Reference proteome</keyword>
<name>A0AAE8SK63_9HYPO</name>
<dbReference type="InterPro" id="IPR036259">
    <property type="entry name" value="MFS_trans_sf"/>
</dbReference>
<dbReference type="Gene3D" id="1.20.1250.20">
    <property type="entry name" value="MFS general substrate transporter like domains"/>
    <property type="match status" value="1"/>
</dbReference>
<evidence type="ECO:0000313" key="10">
    <source>
        <dbReference type="Proteomes" id="UP001187734"/>
    </source>
</evidence>
<accession>A0AAE8SK63</accession>
<feature type="region of interest" description="Disordered" evidence="6">
    <location>
        <begin position="257"/>
        <end position="279"/>
    </location>
</feature>
<evidence type="ECO:0000256" key="4">
    <source>
        <dbReference type="ARBA" id="ARBA00023136"/>
    </source>
</evidence>
<organism evidence="9 10">
    <name type="scientific">Fusarium torulosum</name>
    <dbReference type="NCBI Taxonomy" id="33205"/>
    <lineage>
        <taxon>Eukaryota</taxon>
        <taxon>Fungi</taxon>
        <taxon>Dikarya</taxon>
        <taxon>Ascomycota</taxon>
        <taxon>Pezizomycotina</taxon>
        <taxon>Sordariomycetes</taxon>
        <taxon>Hypocreomycetidae</taxon>
        <taxon>Hypocreales</taxon>
        <taxon>Nectriaceae</taxon>
        <taxon>Fusarium</taxon>
    </lineage>
</organism>
<dbReference type="InterPro" id="IPR011701">
    <property type="entry name" value="MFS"/>
</dbReference>
<dbReference type="EMBL" id="ONZP01000270">
    <property type="protein sequence ID" value="SPJ79507.1"/>
    <property type="molecule type" value="Genomic_DNA"/>
</dbReference>
<feature type="transmembrane region" description="Helical" evidence="7">
    <location>
        <begin position="481"/>
        <end position="503"/>
    </location>
</feature>
<evidence type="ECO:0000256" key="7">
    <source>
        <dbReference type="SAM" id="Phobius"/>
    </source>
</evidence>
<keyword evidence="2 7" id="KW-0812">Transmembrane</keyword>
<feature type="transmembrane region" description="Helical" evidence="7">
    <location>
        <begin position="229"/>
        <end position="248"/>
    </location>
</feature>
<feature type="transmembrane region" description="Helical" evidence="7">
    <location>
        <begin position="315"/>
        <end position="334"/>
    </location>
</feature>
<keyword evidence="5" id="KW-0325">Glycoprotein</keyword>
<feature type="domain" description="Major facilitator superfamily (MFS) profile" evidence="8">
    <location>
        <begin position="78"/>
        <end position="582"/>
    </location>
</feature>
<comment type="subcellular location">
    <subcellularLocation>
        <location evidence="1">Membrane</location>
        <topology evidence="1">Multi-pass membrane protein</topology>
    </subcellularLocation>
</comment>
<evidence type="ECO:0000259" key="8">
    <source>
        <dbReference type="PROSITE" id="PS50850"/>
    </source>
</evidence>
<feature type="transmembrane region" description="Helical" evidence="7">
    <location>
        <begin position="168"/>
        <end position="192"/>
    </location>
</feature>
<feature type="region of interest" description="Disordered" evidence="6">
    <location>
        <begin position="1"/>
        <end position="47"/>
    </location>
</feature>
<feature type="transmembrane region" description="Helical" evidence="7">
    <location>
        <begin position="74"/>
        <end position="92"/>
    </location>
</feature>
<feature type="transmembrane region" description="Helical" evidence="7">
    <location>
        <begin position="560"/>
        <end position="581"/>
    </location>
</feature>
<dbReference type="Pfam" id="PF07690">
    <property type="entry name" value="MFS_1"/>
    <property type="match status" value="1"/>
</dbReference>
<feature type="transmembrane region" description="Helical" evidence="7">
    <location>
        <begin position="354"/>
        <end position="379"/>
    </location>
</feature>
<comment type="caution">
    <text evidence="9">The sequence shown here is derived from an EMBL/GenBank/DDBJ whole genome shotgun (WGS) entry which is preliminary data.</text>
</comment>